<keyword evidence="1" id="KW-0472">Membrane</keyword>
<dbReference type="AlphaFoldDB" id="A0A1A9VEC0"/>
<proteinExistence type="predicted"/>
<sequence>MFSRDLNMKRIIAERMRNLKYGKITCILKYSLYSMTNTLYTCFYIILCLASHSTGNSSIFTWLCEVHVDLDRHFLCTPRNVLKSNHKIDRLGLSIWHEVGIALAVAFYI</sequence>
<keyword evidence="3" id="KW-1185">Reference proteome</keyword>
<protein>
    <submittedName>
        <fullName evidence="2">Uncharacterized protein</fullName>
    </submittedName>
</protein>
<evidence type="ECO:0000313" key="3">
    <source>
        <dbReference type="Proteomes" id="UP000078200"/>
    </source>
</evidence>
<name>A0A1A9VEC0_GLOAU</name>
<dbReference type="EnsemblMetazoa" id="GAUT034580-RA">
    <property type="protein sequence ID" value="GAUT034580-PA"/>
    <property type="gene ID" value="GAUT034580"/>
</dbReference>
<keyword evidence="1" id="KW-1133">Transmembrane helix</keyword>
<accession>A0A1A9VEC0</accession>
<dbReference type="VEuPathDB" id="VectorBase:GAUT034580"/>
<feature type="transmembrane region" description="Helical" evidence="1">
    <location>
        <begin position="21"/>
        <end position="47"/>
    </location>
</feature>
<reference evidence="2" key="1">
    <citation type="submission" date="2020-05" db="UniProtKB">
        <authorList>
            <consortium name="EnsemblMetazoa"/>
        </authorList>
    </citation>
    <scope>IDENTIFICATION</scope>
    <source>
        <strain evidence="2">TTRI</strain>
    </source>
</reference>
<evidence type="ECO:0000313" key="2">
    <source>
        <dbReference type="EnsemblMetazoa" id="GAUT034580-PA"/>
    </source>
</evidence>
<organism evidence="2 3">
    <name type="scientific">Glossina austeni</name>
    <name type="common">Savannah tsetse fly</name>
    <dbReference type="NCBI Taxonomy" id="7395"/>
    <lineage>
        <taxon>Eukaryota</taxon>
        <taxon>Metazoa</taxon>
        <taxon>Ecdysozoa</taxon>
        <taxon>Arthropoda</taxon>
        <taxon>Hexapoda</taxon>
        <taxon>Insecta</taxon>
        <taxon>Pterygota</taxon>
        <taxon>Neoptera</taxon>
        <taxon>Endopterygota</taxon>
        <taxon>Diptera</taxon>
        <taxon>Brachycera</taxon>
        <taxon>Muscomorpha</taxon>
        <taxon>Hippoboscoidea</taxon>
        <taxon>Glossinidae</taxon>
        <taxon>Glossina</taxon>
    </lineage>
</organism>
<evidence type="ECO:0000256" key="1">
    <source>
        <dbReference type="SAM" id="Phobius"/>
    </source>
</evidence>
<dbReference type="Proteomes" id="UP000078200">
    <property type="component" value="Unassembled WGS sequence"/>
</dbReference>
<keyword evidence="1" id="KW-0812">Transmembrane</keyword>